<keyword evidence="1" id="KW-0812">Transmembrane</keyword>
<organism evidence="2 3">
    <name type="scientific">Quercus lobata</name>
    <name type="common">Valley oak</name>
    <dbReference type="NCBI Taxonomy" id="97700"/>
    <lineage>
        <taxon>Eukaryota</taxon>
        <taxon>Viridiplantae</taxon>
        <taxon>Streptophyta</taxon>
        <taxon>Embryophyta</taxon>
        <taxon>Tracheophyta</taxon>
        <taxon>Spermatophyta</taxon>
        <taxon>Magnoliopsida</taxon>
        <taxon>eudicotyledons</taxon>
        <taxon>Gunneridae</taxon>
        <taxon>Pentapetalae</taxon>
        <taxon>rosids</taxon>
        <taxon>fabids</taxon>
        <taxon>Fagales</taxon>
        <taxon>Fagaceae</taxon>
        <taxon>Quercus</taxon>
    </lineage>
</organism>
<dbReference type="InParanoid" id="A0A7N2L7K8"/>
<sequence length="85" mass="9237">MGRSSSPPGTSESGGNGEGAFYFLVLLAVFLYAISSMVLQSLITTVSRQGSEQGRRLNREGLRIGVARLEVELSRFVVIEAEDWS</sequence>
<name>A0A7N2L7K8_QUELO</name>
<feature type="transmembrane region" description="Helical" evidence="1">
    <location>
        <begin position="20"/>
        <end position="46"/>
    </location>
</feature>
<keyword evidence="3" id="KW-1185">Reference proteome</keyword>
<dbReference type="Proteomes" id="UP000594261">
    <property type="component" value="Chromosome 3"/>
</dbReference>
<protein>
    <submittedName>
        <fullName evidence="2">Uncharacterized protein</fullName>
    </submittedName>
</protein>
<dbReference type="EnsemblPlants" id="QL03p035321:mrna">
    <property type="protein sequence ID" value="QL03p035321:mrna"/>
    <property type="gene ID" value="QL03p035321"/>
</dbReference>
<dbReference type="EMBL" id="LRBV02000003">
    <property type="status" value="NOT_ANNOTATED_CDS"/>
    <property type="molecule type" value="Genomic_DNA"/>
</dbReference>
<dbReference type="AlphaFoldDB" id="A0A7N2L7K8"/>
<proteinExistence type="predicted"/>
<evidence type="ECO:0000313" key="3">
    <source>
        <dbReference type="Proteomes" id="UP000594261"/>
    </source>
</evidence>
<dbReference type="Gramene" id="QL03p035321:mrna">
    <property type="protein sequence ID" value="QL03p035321:mrna"/>
    <property type="gene ID" value="QL03p035321"/>
</dbReference>
<reference evidence="2" key="2">
    <citation type="submission" date="2021-01" db="UniProtKB">
        <authorList>
            <consortium name="EnsemblPlants"/>
        </authorList>
    </citation>
    <scope>IDENTIFICATION</scope>
</reference>
<reference evidence="2 3" key="1">
    <citation type="journal article" date="2016" name="G3 (Bethesda)">
        <title>First Draft Assembly and Annotation of the Genome of a California Endemic Oak Quercus lobata Nee (Fagaceae).</title>
        <authorList>
            <person name="Sork V.L."/>
            <person name="Fitz-Gibbon S.T."/>
            <person name="Puiu D."/>
            <person name="Crepeau M."/>
            <person name="Gugger P.F."/>
            <person name="Sherman R."/>
            <person name="Stevens K."/>
            <person name="Langley C.H."/>
            <person name="Pellegrini M."/>
            <person name="Salzberg S.L."/>
        </authorList>
    </citation>
    <scope>NUCLEOTIDE SEQUENCE [LARGE SCALE GENOMIC DNA]</scope>
    <source>
        <strain evidence="2 3">cv. SW786</strain>
    </source>
</reference>
<evidence type="ECO:0000313" key="2">
    <source>
        <dbReference type="EnsemblPlants" id="QL03p035321:mrna"/>
    </source>
</evidence>
<keyword evidence="1" id="KW-1133">Transmembrane helix</keyword>
<keyword evidence="1" id="KW-0472">Membrane</keyword>
<evidence type="ECO:0000256" key="1">
    <source>
        <dbReference type="SAM" id="Phobius"/>
    </source>
</evidence>
<accession>A0A7N2L7K8</accession>